<name>A0A9W6TPH8_9STRA</name>
<proteinExistence type="predicted"/>
<evidence type="ECO:0000313" key="3">
    <source>
        <dbReference type="Proteomes" id="UP001165121"/>
    </source>
</evidence>
<comment type="caution">
    <text evidence="2">The sequence shown here is derived from an EMBL/GenBank/DDBJ whole genome shotgun (WGS) entry which is preliminary data.</text>
</comment>
<feature type="region of interest" description="Disordered" evidence="1">
    <location>
        <begin position="322"/>
        <end position="343"/>
    </location>
</feature>
<organism evidence="2 3">
    <name type="scientific">Phytophthora fragariaefolia</name>
    <dbReference type="NCBI Taxonomy" id="1490495"/>
    <lineage>
        <taxon>Eukaryota</taxon>
        <taxon>Sar</taxon>
        <taxon>Stramenopiles</taxon>
        <taxon>Oomycota</taxon>
        <taxon>Peronosporomycetes</taxon>
        <taxon>Peronosporales</taxon>
        <taxon>Peronosporaceae</taxon>
        <taxon>Phytophthora</taxon>
    </lineage>
</organism>
<sequence>MECSGPGAKTTTRQPTGFDLADFMMSFQPGLATKARLPGQGRDEPSQAAKPPRAEEEVQRLRQELECLRGQVAGVRQSLAVLTKPNDQGELPAASVQQLMSGSFPEHAKKAKGEYHPAQAHVLAATRMFKGPTPTEGKPISPMSFVLGLREAECVGFKTTPAVLMALFSGRLGSRGLTILHSREKTEQDKLEAGSLNSNFASDFSPSANLPTAATSCRSYDDILDGIHGLARMGESMWHDHMLMATERLRVFLSKNKSADPGGLPSRVKLVLLYVNNWLGAVLGHVQVGDPTWWGGFSKAVQAIDYASSESTLKAATRTHASIQAPGPTKATAGRAYRTTFKP</sequence>
<reference evidence="2" key="1">
    <citation type="submission" date="2023-04" db="EMBL/GenBank/DDBJ databases">
        <title>Phytophthora fragariaefolia NBRC 109709.</title>
        <authorList>
            <person name="Ichikawa N."/>
            <person name="Sato H."/>
            <person name="Tonouchi N."/>
        </authorList>
    </citation>
    <scope>NUCLEOTIDE SEQUENCE</scope>
    <source>
        <strain evidence="2">NBRC 109709</strain>
    </source>
</reference>
<gene>
    <name evidence="2" type="ORF">Pfra01_000082400</name>
</gene>
<protein>
    <submittedName>
        <fullName evidence="2">Unnamed protein product</fullName>
    </submittedName>
</protein>
<dbReference type="Proteomes" id="UP001165121">
    <property type="component" value="Unassembled WGS sequence"/>
</dbReference>
<feature type="region of interest" description="Disordered" evidence="1">
    <location>
        <begin position="33"/>
        <end position="57"/>
    </location>
</feature>
<evidence type="ECO:0000256" key="1">
    <source>
        <dbReference type="SAM" id="MobiDB-lite"/>
    </source>
</evidence>
<dbReference type="OrthoDB" id="121048at2759"/>
<keyword evidence="3" id="KW-1185">Reference proteome</keyword>
<dbReference type="AlphaFoldDB" id="A0A9W6TPH8"/>
<dbReference type="EMBL" id="BSXT01000063">
    <property type="protein sequence ID" value="GMF16461.1"/>
    <property type="molecule type" value="Genomic_DNA"/>
</dbReference>
<accession>A0A9W6TPH8</accession>
<evidence type="ECO:0000313" key="2">
    <source>
        <dbReference type="EMBL" id="GMF16461.1"/>
    </source>
</evidence>